<evidence type="ECO:0000313" key="1">
    <source>
        <dbReference type="EMBL" id="MFD3000170.1"/>
    </source>
</evidence>
<sequence>MLLCLAIVSACTGSADQGKLEEERVTLQGVTLPYTTETLHLTGQQLAQACCRTCHAFPEPELLDKKTWQQGVLPQMALRLGLNRTGDNIYMNKPSEEVTALLQA</sequence>
<evidence type="ECO:0000313" key="2">
    <source>
        <dbReference type="Proteomes" id="UP001597641"/>
    </source>
</evidence>
<name>A0ABW6BR01_9BACT</name>
<comment type="caution">
    <text evidence="1">The sequence shown here is derived from an EMBL/GenBank/DDBJ whole genome shotgun (WGS) entry which is preliminary data.</text>
</comment>
<protein>
    <recommendedName>
        <fullName evidence="3">Cytochrome c domain-containing protein</fullName>
    </recommendedName>
</protein>
<evidence type="ECO:0008006" key="3">
    <source>
        <dbReference type="Google" id="ProtNLM"/>
    </source>
</evidence>
<reference evidence="2" key="1">
    <citation type="journal article" date="2019" name="Int. J. Syst. Evol. Microbiol.">
        <title>The Global Catalogue of Microorganisms (GCM) 10K type strain sequencing project: providing services to taxonomists for standard genome sequencing and annotation.</title>
        <authorList>
            <consortium name="The Broad Institute Genomics Platform"/>
            <consortium name="The Broad Institute Genome Sequencing Center for Infectious Disease"/>
            <person name="Wu L."/>
            <person name="Ma J."/>
        </authorList>
    </citation>
    <scope>NUCLEOTIDE SEQUENCE [LARGE SCALE GENOMIC DNA]</scope>
    <source>
        <strain evidence="2">KCTC 23984</strain>
    </source>
</reference>
<keyword evidence="2" id="KW-1185">Reference proteome</keyword>
<dbReference type="EMBL" id="JBHUOX010000004">
    <property type="protein sequence ID" value="MFD3000170.1"/>
    <property type="molecule type" value="Genomic_DNA"/>
</dbReference>
<dbReference type="Proteomes" id="UP001597641">
    <property type="component" value="Unassembled WGS sequence"/>
</dbReference>
<proteinExistence type="predicted"/>
<organism evidence="1 2">
    <name type="scientific">Pontibacter toksunensis</name>
    <dbReference type="NCBI Taxonomy" id="1332631"/>
    <lineage>
        <taxon>Bacteria</taxon>
        <taxon>Pseudomonadati</taxon>
        <taxon>Bacteroidota</taxon>
        <taxon>Cytophagia</taxon>
        <taxon>Cytophagales</taxon>
        <taxon>Hymenobacteraceae</taxon>
        <taxon>Pontibacter</taxon>
    </lineage>
</organism>
<gene>
    <name evidence="1" type="ORF">ACFS7Z_07345</name>
</gene>
<dbReference type="RefSeq" id="WP_377482893.1">
    <property type="nucleotide sequence ID" value="NZ_JBHUOX010000004.1"/>
</dbReference>
<accession>A0ABW6BR01</accession>